<proteinExistence type="predicted"/>
<gene>
    <name evidence="1" type="ORF">CEXT_647291</name>
</gene>
<dbReference type="AlphaFoldDB" id="A0AAV4NST8"/>
<organism evidence="1 2">
    <name type="scientific">Caerostris extrusa</name>
    <name type="common">Bark spider</name>
    <name type="synonym">Caerostris bankana</name>
    <dbReference type="NCBI Taxonomy" id="172846"/>
    <lineage>
        <taxon>Eukaryota</taxon>
        <taxon>Metazoa</taxon>
        <taxon>Ecdysozoa</taxon>
        <taxon>Arthropoda</taxon>
        <taxon>Chelicerata</taxon>
        <taxon>Arachnida</taxon>
        <taxon>Araneae</taxon>
        <taxon>Araneomorphae</taxon>
        <taxon>Entelegynae</taxon>
        <taxon>Araneoidea</taxon>
        <taxon>Araneidae</taxon>
        <taxon>Caerostris</taxon>
    </lineage>
</organism>
<sequence>MPLPIDERCFGIQGHLFPVMTGFLFISLDINL</sequence>
<comment type="caution">
    <text evidence="1">The sequence shown here is derived from an EMBL/GenBank/DDBJ whole genome shotgun (WGS) entry which is preliminary data.</text>
</comment>
<keyword evidence="2" id="KW-1185">Reference proteome</keyword>
<reference evidence="1 2" key="1">
    <citation type="submission" date="2021-06" db="EMBL/GenBank/DDBJ databases">
        <title>Caerostris extrusa draft genome.</title>
        <authorList>
            <person name="Kono N."/>
            <person name="Arakawa K."/>
        </authorList>
    </citation>
    <scope>NUCLEOTIDE SEQUENCE [LARGE SCALE GENOMIC DNA]</scope>
</reference>
<accession>A0AAV4NST8</accession>
<protein>
    <submittedName>
        <fullName evidence="1">Uncharacterized protein</fullName>
    </submittedName>
</protein>
<feature type="non-terminal residue" evidence="1">
    <location>
        <position position="32"/>
    </location>
</feature>
<dbReference type="EMBL" id="BPLR01021273">
    <property type="protein sequence ID" value="GIX87864.1"/>
    <property type="molecule type" value="Genomic_DNA"/>
</dbReference>
<dbReference type="Proteomes" id="UP001054945">
    <property type="component" value="Unassembled WGS sequence"/>
</dbReference>
<evidence type="ECO:0000313" key="1">
    <source>
        <dbReference type="EMBL" id="GIX87864.1"/>
    </source>
</evidence>
<evidence type="ECO:0000313" key="2">
    <source>
        <dbReference type="Proteomes" id="UP001054945"/>
    </source>
</evidence>
<name>A0AAV4NST8_CAEEX</name>